<comment type="catalytic activity">
    <reaction evidence="1">
        <text>GMP + diphosphate = guanine + 5-phospho-alpha-D-ribose 1-diphosphate</text>
        <dbReference type="Rhea" id="RHEA:25424"/>
        <dbReference type="ChEBI" id="CHEBI:16235"/>
        <dbReference type="ChEBI" id="CHEBI:33019"/>
        <dbReference type="ChEBI" id="CHEBI:58017"/>
        <dbReference type="ChEBI" id="CHEBI:58115"/>
        <dbReference type="EC" id="2.4.2.8"/>
    </reaction>
    <physiologicalReaction direction="right-to-left" evidence="1">
        <dbReference type="Rhea" id="RHEA:25426"/>
    </physiologicalReaction>
</comment>
<evidence type="ECO:0000256" key="1">
    <source>
        <dbReference type="ARBA" id="ARBA00048811"/>
    </source>
</evidence>
<feature type="domain" description="Phosphoribosyltransferase" evidence="3">
    <location>
        <begin position="14"/>
        <end position="165"/>
    </location>
</feature>
<dbReference type="GO" id="GO:0046100">
    <property type="term" value="P:hypoxanthine metabolic process"/>
    <property type="evidence" value="ECO:0007669"/>
    <property type="project" value="TreeGrafter"/>
</dbReference>
<dbReference type="GO" id="GO:0004422">
    <property type="term" value="F:hypoxanthine phosphoribosyltransferase activity"/>
    <property type="evidence" value="ECO:0007669"/>
    <property type="project" value="TreeGrafter"/>
</dbReference>
<reference evidence="4 5" key="1">
    <citation type="submission" date="2020-03" db="EMBL/GenBank/DDBJ databases">
        <authorList>
            <consortium name="Genoscope - CEA"/>
            <person name="William W."/>
        </authorList>
    </citation>
    <scope>NUCLEOTIDE SEQUENCE [LARGE SCALE GENOMIC DNA]</scope>
    <source>
        <strain evidence="5">DSM 16959</strain>
    </source>
</reference>
<evidence type="ECO:0000313" key="5">
    <source>
        <dbReference type="Proteomes" id="UP000515733"/>
    </source>
</evidence>
<dbReference type="GO" id="GO:0000287">
    <property type="term" value="F:magnesium ion binding"/>
    <property type="evidence" value="ECO:0007669"/>
    <property type="project" value="TreeGrafter"/>
</dbReference>
<evidence type="ECO:0000259" key="3">
    <source>
        <dbReference type="Pfam" id="PF00156"/>
    </source>
</evidence>
<dbReference type="PANTHER" id="PTHR43340">
    <property type="entry name" value="HYPOXANTHINE-GUANINE PHOSPHORIBOSYLTRANSFERASE"/>
    <property type="match status" value="1"/>
</dbReference>
<dbReference type="GO" id="GO:0006178">
    <property type="term" value="P:guanine salvage"/>
    <property type="evidence" value="ECO:0007669"/>
    <property type="project" value="TreeGrafter"/>
</dbReference>
<dbReference type="KEGG" id="doe:DENOEST_1010"/>
<dbReference type="GO" id="GO:0032264">
    <property type="term" value="P:IMP salvage"/>
    <property type="evidence" value="ECO:0007669"/>
    <property type="project" value="TreeGrafter"/>
</dbReference>
<evidence type="ECO:0000256" key="2">
    <source>
        <dbReference type="ARBA" id="ARBA00049402"/>
    </source>
</evidence>
<dbReference type="SUPFAM" id="SSF53271">
    <property type="entry name" value="PRTase-like"/>
    <property type="match status" value="1"/>
</dbReference>
<gene>
    <name evidence="4" type="ORF">DENOEST_1010</name>
</gene>
<dbReference type="Gene3D" id="3.40.50.2020">
    <property type="match status" value="1"/>
</dbReference>
<dbReference type="PANTHER" id="PTHR43340:SF1">
    <property type="entry name" value="HYPOXANTHINE PHOSPHORIBOSYLTRANSFERASE"/>
    <property type="match status" value="1"/>
</dbReference>
<dbReference type="GO" id="GO:0005829">
    <property type="term" value="C:cytosol"/>
    <property type="evidence" value="ECO:0007669"/>
    <property type="project" value="TreeGrafter"/>
</dbReference>
<sequence>MMRRQQAWQILEEADQIVSAAEVAQAVSRIAGEIGERLGEAYPLVLAVMGGATIFAGNLLPQLRFPLDYDYLHATRYGDATTGGELAWVVEPRADVVGRIVLLVDDILDEGITLAAIKERLLAQGAARVWTAVFADKDIGRAKPITADFVGLTLPNRYVFGFGMDVSGAWRNLPAIYALKGK</sequence>
<keyword evidence="4" id="KW-0328">Glycosyltransferase</keyword>
<dbReference type="AlphaFoldDB" id="A0A6S6XTU4"/>
<dbReference type="GO" id="GO:0032263">
    <property type="term" value="P:GMP salvage"/>
    <property type="evidence" value="ECO:0007669"/>
    <property type="project" value="TreeGrafter"/>
</dbReference>
<keyword evidence="5" id="KW-1185">Reference proteome</keyword>
<proteinExistence type="predicted"/>
<protein>
    <submittedName>
        <fullName evidence="4">Phosphoribosyltransferase</fullName>
    </submittedName>
</protein>
<name>A0A6S6XTU4_9PROT</name>
<dbReference type="EMBL" id="LR778301">
    <property type="protein sequence ID" value="CAB1368175.1"/>
    <property type="molecule type" value="Genomic_DNA"/>
</dbReference>
<dbReference type="Proteomes" id="UP000515733">
    <property type="component" value="Chromosome"/>
</dbReference>
<evidence type="ECO:0000313" key="4">
    <source>
        <dbReference type="EMBL" id="CAB1368175.1"/>
    </source>
</evidence>
<organism evidence="4 5">
    <name type="scientific">Denitratisoma oestradiolicum</name>
    <dbReference type="NCBI Taxonomy" id="311182"/>
    <lineage>
        <taxon>Bacteria</taxon>
        <taxon>Pseudomonadati</taxon>
        <taxon>Pseudomonadota</taxon>
        <taxon>Betaproteobacteria</taxon>
        <taxon>Nitrosomonadales</taxon>
        <taxon>Sterolibacteriaceae</taxon>
        <taxon>Denitratisoma</taxon>
    </lineage>
</organism>
<dbReference type="RefSeq" id="WP_145772083.1">
    <property type="nucleotide sequence ID" value="NZ_LR778301.1"/>
</dbReference>
<dbReference type="InterPro" id="IPR000836">
    <property type="entry name" value="PRTase_dom"/>
</dbReference>
<accession>A0A6S6XTU4</accession>
<dbReference type="Pfam" id="PF00156">
    <property type="entry name" value="Pribosyltran"/>
    <property type="match status" value="1"/>
</dbReference>
<dbReference type="InterPro" id="IPR050408">
    <property type="entry name" value="HGPRT"/>
</dbReference>
<dbReference type="CDD" id="cd06223">
    <property type="entry name" value="PRTases_typeI"/>
    <property type="match status" value="1"/>
</dbReference>
<dbReference type="OrthoDB" id="9802824at2"/>
<comment type="catalytic activity">
    <reaction evidence="2">
        <text>IMP + diphosphate = hypoxanthine + 5-phospho-alpha-D-ribose 1-diphosphate</text>
        <dbReference type="Rhea" id="RHEA:17973"/>
        <dbReference type="ChEBI" id="CHEBI:17368"/>
        <dbReference type="ChEBI" id="CHEBI:33019"/>
        <dbReference type="ChEBI" id="CHEBI:58017"/>
        <dbReference type="ChEBI" id="CHEBI:58053"/>
        <dbReference type="EC" id="2.4.2.8"/>
    </reaction>
    <physiologicalReaction direction="right-to-left" evidence="2">
        <dbReference type="Rhea" id="RHEA:17975"/>
    </physiologicalReaction>
</comment>
<dbReference type="InterPro" id="IPR029057">
    <property type="entry name" value="PRTase-like"/>
</dbReference>
<keyword evidence="4" id="KW-0808">Transferase</keyword>
<dbReference type="NCBIfam" id="NF006605">
    <property type="entry name" value="PRK09162.1"/>
    <property type="match status" value="1"/>
</dbReference>